<keyword evidence="5" id="KW-1185">Reference proteome</keyword>
<name>A0ABM7HKW9_MYCME</name>
<dbReference type="InterPro" id="IPR027417">
    <property type="entry name" value="P-loop_NTPase"/>
</dbReference>
<gene>
    <name evidence="4" type="ORF">MMAGJ_04270</name>
</gene>
<organism evidence="4 5">
    <name type="scientific">Mycolicibacterium mageritense</name>
    <name type="common">Mycobacterium mageritense</name>
    <dbReference type="NCBI Taxonomy" id="53462"/>
    <lineage>
        <taxon>Bacteria</taxon>
        <taxon>Bacillati</taxon>
        <taxon>Actinomycetota</taxon>
        <taxon>Actinomycetes</taxon>
        <taxon>Mycobacteriales</taxon>
        <taxon>Mycobacteriaceae</taxon>
        <taxon>Mycolicibacterium</taxon>
    </lineage>
</organism>
<evidence type="ECO:0000313" key="4">
    <source>
        <dbReference type="EMBL" id="BBX31145.1"/>
    </source>
</evidence>
<dbReference type="PANTHER" id="PTHR43581">
    <property type="entry name" value="ATP/GTP PHOSPHATASE"/>
    <property type="match status" value="1"/>
</dbReference>
<evidence type="ECO:0000259" key="1">
    <source>
        <dbReference type="Pfam" id="PF13304"/>
    </source>
</evidence>
<feature type="domain" description="ATPase AAA-type core" evidence="1">
    <location>
        <begin position="268"/>
        <end position="339"/>
    </location>
</feature>
<protein>
    <recommendedName>
        <fullName evidence="6">ATP-dependent endonuclease</fullName>
    </recommendedName>
</protein>
<dbReference type="Proteomes" id="UP000465622">
    <property type="component" value="Chromosome"/>
</dbReference>
<evidence type="ECO:0000259" key="2">
    <source>
        <dbReference type="Pfam" id="PF13476"/>
    </source>
</evidence>
<dbReference type="EMBL" id="AP022567">
    <property type="protein sequence ID" value="BBX31145.1"/>
    <property type="molecule type" value="Genomic_DNA"/>
</dbReference>
<proteinExistence type="predicted"/>
<dbReference type="Pfam" id="PF13476">
    <property type="entry name" value="AAA_23"/>
    <property type="match status" value="1"/>
</dbReference>
<dbReference type="Pfam" id="PF20469">
    <property type="entry name" value="OLD-like_TOPRIM"/>
    <property type="match status" value="1"/>
</dbReference>
<dbReference type="InterPro" id="IPR034139">
    <property type="entry name" value="TOPRIM_OLD"/>
</dbReference>
<dbReference type="CDD" id="cd01026">
    <property type="entry name" value="TOPRIM_OLD"/>
    <property type="match status" value="1"/>
</dbReference>
<sequence>MIERVRIAGYRKLRALEFAPHQRLNILVGDNDAGKSTLLEAITLALTGRVNGRLASDEINPFWFNAAMITEFFDARARGETPAPPTIEIEVFLHNREEFARNLFGAHNSENPARSCAGVRLRVEPDPDYGDEIERYLSDRQENSGGPAALPVEYYRVDWRTFSGKVLIARPKELTTAIIDSRTIRASGGMDFHFKQILNDHLDPTDKAAVSLAVRATRDEVSSPHLQTVNDKMADLTGPLDDQPLKLALDQTGRGAWDSNVIPHVSDVPFSLSGQGQQASIKIALAMGRKASEAQTVMIEEPENHLSHTNLNKLLARIDDLAGEEQQLLVTTHSAYVLNRIGLDGLQLVGDNGVFTLLDLDDDTVTYFKKLPGYDTLRMALAARLILVEGPSDELVVERFYRDTHDGRRPIDDGIDVISMRALSLKHCLRLVRALRKQCAVLRDNDDRDQAGLRVELADYLGDGRGLFMGAAGEGKTLEPQLVYANDEPTLRAVLGITERADLATWMENNKTEGALRILESPKMIKAPSYIRDAIAFLDAPAE</sequence>
<accession>A0ABM7HKW9</accession>
<evidence type="ECO:0000313" key="5">
    <source>
        <dbReference type="Proteomes" id="UP000465622"/>
    </source>
</evidence>
<dbReference type="Pfam" id="PF13304">
    <property type="entry name" value="AAA_21"/>
    <property type="match status" value="1"/>
</dbReference>
<feature type="domain" description="Rad50/SbcC-type AAA" evidence="2">
    <location>
        <begin position="4"/>
        <end position="57"/>
    </location>
</feature>
<feature type="domain" description="OLD protein-like TOPRIM" evidence="3">
    <location>
        <begin position="382"/>
        <end position="446"/>
    </location>
</feature>
<dbReference type="InterPro" id="IPR003959">
    <property type="entry name" value="ATPase_AAA_core"/>
</dbReference>
<dbReference type="PANTHER" id="PTHR43581:SF4">
    <property type="entry name" value="ATP_GTP PHOSPHATASE"/>
    <property type="match status" value="1"/>
</dbReference>
<evidence type="ECO:0000259" key="3">
    <source>
        <dbReference type="Pfam" id="PF20469"/>
    </source>
</evidence>
<dbReference type="SUPFAM" id="SSF52540">
    <property type="entry name" value="P-loop containing nucleoside triphosphate hydrolases"/>
    <property type="match status" value="1"/>
</dbReference>
<dbReference type="Gene3D" id="3.40.50.300">
    <property type="entry name" value="P-loop containing nucleotide triphosphate hydrolases"/>
    <property type="match status" value="2"/>
</dbReference>
<reference evidence="4 5" key="1">
    <citation type="journal article" date="2019" name="Emerg. Microbes Infect.">
        <title>Comprehensive subspecies identification of 175 nontuberculous mycobacteria species based on 7547 genomic profiles.</title>
        <authorList>
            <person name="Matsumoto Y."/>
            <person name="Kinjo T."/>
            <person name="Motooka D."/>
            <person name="Nabeya D."/>
            <person name="Jung N."/>
            <person name="Uechi K."/>
            <person name="Horii T."/>
            <person name="Iida T."/>
            <person name="Fujita J."/>
            <person name="Nakamura S."/>
        </authorList>
    </citation>
    <scope>NUCLEOTIDE SEQUENCE [LARGE SCALE GENOMIC DNA]</scope>
    <source>
        <strain evidence="4 5">JCM 12375</strain>
    </source>
</reference>
<dbReference type="RefSeq" id="WP_036437651.1">
    <property type="nucleotide sequence ID" value="NZ_AP022567.1"/>
</dbReference>
<dbReference type="InterPro" id="IPR051396">
    <property type="entry name" value="Bact_Antivir_Def_Nuclease"/>
</dbReference>
<dbReference type="InterPro" id="IPR038729">
    <property type="entry name" value="Rad50/SbcC_AAA"/>
</dbReference>
<evidence type="ECO:0008006" key="6">
    <source>
        <dbReference type="Google" id="ProtNLM"/>
    </source>
</evidence>